<evidence type="ECO:0000313" key="10">
    <source>
        <dbReference type="Proteomes" id="UP001595755"/>
    </source>
</evidence>
<protein>
    <recommendedName>
        <fullName evidence="4">Beta-galactosidase</fullName>
        <ecNumber evidence="3">3.2.1.23</ecNumber>
    </recommendedName>
    <alternativeName>
        <fullName evidence="7">Lactase</fullName>
    </alternativeName>
</protein>
<name>A0ABV8S4L9_9BACL</name>
<dbReference type="GO" id="GO:0016787">
    <property type="term" value="F:hydrolase activity"/>
    <property type="evidence" value="ECO:0007669"/>
    <property type="project" value="UniProtKB-KW"/>
</dbReference>
<dbReference type="Gene3D" id="2.70.98.10">
    <property type="match status" value="1"/>
</dbReference>
<dbReference type="InterPro" id="IPR036156">
    <property type="entry name" value="Beta-gal/glucu_dom_sf"/>
</dbReference>
<dbReference type="Gene3D" id="3.20.20.80">
    <property type="entry name" value="Glycosidases"/>
    <property type="match status" value="1"/>
</dbReference>
<feature type="domain" description="Beta galactosidase small chain/" evidence="8">
    <location>
        <begin position="749"/>
        <end position="1020"/>
    </location>
</feature>
<keyword evidence="5 9" id="KW-0378">Hydrolase</keyword>
<dbReference type="PRINTS" id="PR00132">
    <property type="entry name" value="GLHYDRLASE2"/>
</dbReference>
<dbReference type="InterPro" id="IPR023232">
    <property type="entry name" value="Glyco_hydro_2_AS"/>
</dbReference>
<comment type="similarity">
    <text evidence="2">Belongs to the glycosyl hydrolase 2 family.</text>
</comment>
<dbReference type="InterPro" id="IPR006101">
    <property type="entry name" value="Glyco_hydro_2"/>
</dbReference>
<dbReference type="Pfam" id="PF16353">
    <property type="entry name" value="LacZ_4"/>
    <property type="match status" value="1"/>
</dbReference>
<dbReference type="EMBL" id="JBHSED010000003">
    <property type="protein sequence ID" value="MFC4302362.1"/>
    <property type="molecule type" value="Genomic_DNA"/>
</dbReference>
<dbReference type="Pfam" id="PF02836">
    <property type="entry name" value="Glyco_hydro_2_C"/>
    <property type="match status" value="1"/>
</dbReference>
<dbReference type="SUPFAM" id="SSF51445">
    <property type="entry name" value="(Trans)glycosidases"/>
    <property type="match status" value="1"/>
</dbReference>
<sequence>MTRDGMKPDWTNLECLERNTIPPRADLIPYASPSANGRPDRLASPYYHLLNGSWSFYYADAPELTPADFYRADYADEGWDRIPVPGNWQIHGYGKPHYSSCPYPFPIDPPNVPLKNATGCYRTTFALREGWEARQVRLAFEGVDSSFHVWVNGQFVGYSQGSHNFSEFDVSSYVREGTNVLAVRVYQWCDGSYLESQDKWRLSGIFRDVYLMSLPSLTIEDARVRTKRGEDGEGDELEVSLKLTQASEGDYSRWRIRAVLLDGERNPVLDRSGHAQPPSHAGEASLLTFLSTVQAPRRWTAETPYLYTLLLTLYDDKGAVQEVKEIAVGFRDIVISDGQLLVNGTPVIIKGVNRNEFYPDSGYVTTMDNMIEDITMMKRHNINTVRLSHYPNDARWLDLCDRYGLYVIDEADLETHGFHFIEDESYLSKHPDWKEAYVQRARKMVERDKNHPSVIVWSLGNESGYGANHDAMAEWIRKADPERPIHYERAYEAPVSDIVSTMYPSVDMLVAEGLKDDKRPYLMVEFGHAMGNSVGNQKEYWEAVYTYPRLLGGLIWEWADMGILQHTEEGRPWYAYGGDFGDEPHSGPFCLDGLLFPDRRPKPALLEYKKAIEPVKIEAVDIGKGLIRIHNRYHFLTLEHLSGEWALLSEGGRLAGGTLEPSRLGPGQEETISLPLPSGAAATADGECWIHVRFFLKDDTSWAEAGHEIAWADLLLDKDDSTEAAASQRDKGTVPSLALSVSESREELCITGESFSIAFDKVTGWISDWQRERKKLLLAGPKLNLWRAPLDNDVHLAKEWTKAGYDRLQFGLRSFEVEENSPDCCRIAVEHAIGARGEAMAFLSRMRYRIDRGGEIEIEASIEARRELPPLPRFGLELSMPDEYDRFAWFGKGPHECYPDRKESGRLGVYDGSVAEQFVPYPKPQDNGNKSEVRWSSVTDGQGTGLFFRGDSLLETSVHHYSSEAMTRTSHAHLLPRLRETHVKLDEGQSGIGNHSCGYAPTLEAYLLPAASRSIKLSIHALDRKIR</sequence>
<dbReference type="InterPro" id="IPR006103">
    <property type="entry name" value="Glyco_hydro_2_cat"/>
</dbReference>
<keyword evidence="10" id="KW-1185">Reference proteome</keyword>
<evidence type="ECO:0000256" key="7">
    <source>
        <dbReference type="ARBA" id="ARBA00032230"/>
    </source>
</evidence>
<dbReference type="InterPro" id="IPR014718">
    <property type="entry name" value="GH-type_carb-bd"/>
</dbReference>
<dbReference type="InterPro" id="IPR017853">
    <property type="entry name" value="GH"/>
</dbReference>
<dbReference type="Gene3D" id="2.60.120.260">
    <property type="entry name" value="Galactose-binding domain-like"/>
    <property type="match status" value="1"/>
</dbReference>
<dbReference type="InterPro" id="IPR013783">
    <property type="entry name" value="Ig-like_fold"/>
</dbReference>
<keyword evidence="6" id="KW-0326">Glycosidase</keyword>
<dbReference type="InterPro" id="IPR050347">
    <property type="entry name" value="Bact_Beta-galactosidase"/>
</dbReference>
<dbReference type="InterPro" id="IPR006102">
    <property type="entry name" value="Ig-like_GH2"/>
</dbReference>
<evidence type="ECO:0000256" key="1">
    <source>
        <dbReference type="ARBA" id="ARBA00001412"/>
    </source>
</evidence>
<dbReference type="Gene3D" id="2.60.40.10">
    <property type="entry name" value="Immunoglobulins"/>
    <property type="match status" value="2"/>
</dbReference>
<evidence type="ECO:0000256" key="5">
    <source>
        <dbReference type="ARBA" id="ARBA00022801"/>
    </source>
</evidence>
<dbReference type="SMART" id="SM01038">
    <property type="entry name" value="Bgal_small_N"/>
    <property type="match status" value="1"/>
</dbReference>
<dbReference type="PROSITE" id="PS00608">
    <property type="entry name" value="GLYCOSYL_HYDROL_F2_2"/>
    <property type="match status" value="1"/>
</dbReference>
<dbReference type="Pfam" id="PF02929">
    <property type="entry name" value="Bgal_small_N"/>
    <property type="match status" value="1"/>
</dbReference>
<comment type="catalytic activity">
    <reaction evidence="1">
        <text>Hydrolysis of terminal non-reducing beta-D-galactose residues in beta-D-galactosides.</text>
        <dbReference type="EC" id="3.2.1.23"/>
    </reaction>
</comment>
<accession>A0ABV8S4L9</accession>
<evidence type="ECO:0000259" key="8">
    <source>
        <dbReference type="SMART" id="SM01038"/>
    </source>
</evidence>
<dbReference type="Proteomes" id="UP001595755">
    <property type="component" value="Unassembled WGS sequence"/>
</dbReference>
<dbReference type="InterPro" id="IPR006104">
    <property type="entry name" value="Glyco_hydro_2_N"/>
</dbReference>
<evidence type="ECO:0000256" key="6">
    <source>
        <dbReference type="ARBA" id="ARBA00023295"/>
    </source>
</evidence>
<evidence type="ECO:0000256" key="2">
    <source>
        <dbReference type="ARBA" id="ARBA00007401"/>
    </source>
</evidence>
<dbReference type="SUPFAM" id="SSF49303">
    <property type="entry name" value="beta-Galactosidase/glucuronidase domain"/>
    <property type="match status" value="2"/>
</dbReference>
<evidence type="ECO:0000256" key="3">
    <source>
        <dbReference type="ARBA" id="ARBA00012756"/>
    </source>
</evidence>
<dbReference type="EC" id="3.2.1.23" evidence="3"/>
<organism evidence="9 10">
    <name type="scientific">Cohnella boryungensis</name>
    <dbReference type="NCBI Taxonomy" id="768479"/>
    <lineage>
        <taxon>Bacteria</taxon>
        <taxon>Bacillati</taxon>
        <taxon>Bacillota</taxon>
        <taxon>Bacilli</taxon>
        <taxon>Bacillales</taxon>
        <taxon>Paenibacillaceae</taxon>
        <taxon>Cohnella</taxon>
    </lineage>
</organism>
<dbReference type="Pfam" id="PF00703">
    <property type="entry name" value="Glyco_hydro_2"/>
    <property type="match status" value="1"/>
</dbReference>
<dbReference type="PANTHER" id="PTHR46323:SF2">
    <property type="entry name" value="BETA-GALACTOSIDASE"/>
    <property type="match status" value="1"/>
</dbReference>
<gene>
    <name evidence="9" type="ORF">ACFO1S_02760</name>
</gene>
<dbReference type="RefSeq" id="WP_378126286.1">
    <property type="nucleotide sequence ID" value="NZ_JBHSED010000003.1"/>
</dbReference>
<dbReference type="InterPro" id="IPR032312">
    <property type="entry name" value="LacZ_4"/>
</dbReference>
<comment type="caution">
    <text evidence="9">The sequence shown here is derived from an EMBL/GenBank/DDBJ whole genome shotgun (WGS) entry which is preliminary data.</text>
</comment>
<proteinExistence type="inferred from homology"/>
<dbReference type="InterPro" id="IPR008979">
    <property type="entry name" value="Galactose-bd-like_sf"/>
</dbReference>
<dbReference type="PANTHER" id="PTHR46323">
    <property type="entry name" value="BETA-GALACTOSIDASE"/>
    <property type="match status" value="1"/>
</dbReference>
<dbReference type="InterPro" id="IPR011013">
    <property type="entry name" value="Gal_mutarotase_sf_dom"/>
</dbReference>
<dbReference type="SUPFAM" id="SSF49785">
    <property type="entry name" value="Galactose-binding domain-like"/>
    <property type="match status" value="1"/>
</dbReference>
<dbReference type="Pfam" id="PF02837">
    <property type="entry name" value="Glyco_hydro_2_N"/>
    <property type="match status" value="1"/>
</dbReference>
<reference evidence="10" key="1">
    <citation type="journal article" date="2019" name="Int. J. Syst. Evol. Microbiol.">
        <title>The Global Catalogue of Microorganisms (GCM) 10K type strain sequencing project: providing services to taxonomists for standard genome sequencing and annotation.</title>
        <authorList>
            <consortium name="The Broad Institute Genomics Platform"/>
            <consortium name="The Broad Institute Genome Sequencing Center for Infectious Disease"/>
            <person name="Wu L."/>
            <person name="Ma J."/>
        </authorList>
    </citation>
    <scope>NUCLEOTIDE SEQUENCE [LARGE SCALE GENOMIC DNA]</scope>
    <source>
        <strain evidence="10">CGMCC 4.1641</strain>
    </source>
</reference>
<dbReference type="InterPro" id="IPR004199">
    <property type="entry name" value="B-gal_small/dom_5"/>
</dbReference>
<evidence type="ECO:0000256" key="4">
    <source>
        <dbReference type="ARBA" id="ARBA00013303"/>
    </source>
</evidence>
<evidence type="ECO:0000313" key="9">
    <source>
        <dbReference type="EMBL" id="MFC4302362.1"/>
    </source>
</evidence>
<dbReference type="SUPFAM" id="SSF74650">
    <property type="entry name" value="Galactose mutarotase-like"/>
    <property type="match status" value="1"/>
</dbReference>